<dbReference type="InterPro" id="IPR016181">
    <property type="entry name" value="Acyl_CoA_acyltransferase"/>
</dbReference>
<evidence type="ECO:0000313" key="5">
    <source>
        <dbReference type="Proteomes" id="UP001164653"/>
    </source>
</evidence>
<dbReference type="InterPro" id="IPR050680">
    <property type="entry name" value="YpeA/RimI_acetyltransf"/>
</dbReference>
<evidence type="ECO:0000256" key="1">
    <source>
        <dbReference type="ARBA" id="ARBA00022679"/>
    </source>
</evidence>
<feature type="domain" description="N-acetyltransferase" evidence="3">
    <location>
        <begin position="4"/>
        <end position="137"/>
    </location>
</feature>
<keyword evidence="1" id="KW-0808">Transferase</keyword>
<proteinExistence type="predicted"/>
<dbReference type="Proteomes" id="UP001164653">
    <property type="component" value="Chromosome"/>
</dbReference>
<accession>A0A9E8NC49</accession>
<dbReference type="InterPro" id="IPR000182">
    <property type="entry name" value="GNAT_dom"/>
</dbReference>
<evidence type="ECO:0000313" key="4">
    <source>
        <dbReference type="EMBL" id="WAC12583.1"/>
    </source>
</evidence>
<dbReference type="Pfam" id="PF13673">
    <property type="entry name" value="Acetyltransf_10"/>
    <property type="match status" value="1"/>
</dbReference>
<dbReference type="RefSeq" id="WP_244823283.1">
    <property type="nucleotide sequence ID" value="NZ_CP112998.1"/>
</dbReference>
<organism evidence="4 5">
    <name type="scientific">Dyadobacter pollutisoli</name>
    <dbReference type="NCBI Taxonomy" id="2910158"/>
    <lineage>
        <taxon>Bacteria</taxon>
        <taxon>Pseudomonadati</taxon>
        <taxon>Bacteroidota</taxon>
        <taxon>Cytophagia</taxon>
        <taxon>Cytophagales</taxon>
        <taxon>Spirosomataceae</taxon>
        <taxon>Dyadobacter</taxon>
    </lineage>
</organism>
<dbReference type="Gene3D" id="3.40.630.30">
    <property type="match status" value="1"/>
</dbReference>
<dbReference type="SUPFAM" id="SSF55729">
    <property type="entry name" value="Acyl-CoA N-acyltransferases (Nat)"/>
    <property type="match status" value="1"/>
</dbReference>
<evidence type="ECO:0000256" key="2">
    <source>
        <dbReference type="ARBA" id="ARBA00023315"/>
    </source>
</evidence>
<keyword evidence="2" id="KW-0012">Acyltransferase</keyword>
<dbReference type="PANTHER" id="PTHR43420">
    <property type="entry name" value="ACETYLTRANSFERASE"/>
    <property type="match status" value="1"/>
</dbReference>
<dbReference type="PROSITE" id="PS51186">
    <property type="entry name" value="GNAT"/>
    <property type="match status" value="1"/>
</dbReference>
<dbReference type="GO" id="GO:0016747">
    <property type="term" value="F:acyltransferase activity, transferring groups other than amino-acyl groups"/>
    <property type="evidence" value="ECO:0007669"/>
    <property type="project" value="InterPro"/>
</dbReference>
<dbReference type="KEGG" id="dpf:ON006_01190"/>
<dbReference type="AlphaFoldDB" id="A0A9E8NC49"/>
<keyword evidence="5" id="KW-1185">Reference proteome</keyword>
<sequence>MNSIEIQKVNAGETLSIRHLVLWPGKSADFVKVPEDELGFHFGLYVNARLVSVISLFADGASMRFRKFATLPQFQGKGLGSQLLEHSIEFARQKQFQRMWCDARTDAFGFYERFGFSKFSEAFFKEDIEYYRIEKVL</sequence>
<evidence type="ECO:0000259" key="3">
    <source>
        <dbReference type="PROSITE" id="PS51186"/>
    </source>
</evidence>
<dbReference type="EMBL" id="CP112998">
    <property type="protein sequence ID" value="WAC12583.1"/>
    <property type="molecule type" value="Genomic_DNA"/>
</dbReference>
<protein>
    <submittedName>
        <fullName evidence="4">GNAT family N-acetyltransferase</fullName>
    </submittedName>
</protein>
<reference evidence="4" key="1">
    <citation type="submission" date="2022-11" db="EMBL/GenBank/DDBJ databases">
        <title>Dyadobacter pollutisoli sp. nov., isolated from plastic dumped soil.</title>
        <authorList>
            <person name="Kim J.M."/>
            <person name="Kim K.R."/>
            <person name="Lee J.K."/>
            <person name="Hao L."/>
            <person name="Jeon C.O."/>
        </authorList>
    </citation>
    <scope>NUCLEOTIDE SEQUENCE</scope>
    <source>
        <strain evidence="4">U1</strain>
    </source>
</reference>
<dbReference type="PANTHER" id="PTHR43420:SF42">
    <property type="entry name" value="N-ACETYLTRANSFERASE DOMAIN-CONTAINING PROTEIN"/>
    <property type="match status" value="1"/>
</dbReference>
<dbReference type="CDD" id="cd04301">
    <property type="entry name" value="NAT_SF"/>
    <property type="match status" value="1"/>
</dbReference>
<name>A0A9E8NC49_9BACT</name>
<gene>
    <name evidence="4" type="ORF">ON006_01190</name>
</gene>